<accession>A0AAD5EKP3</accession>
<proteinExistence type="predicted"/>
<dbReference type="EMBL" id="MU620892">
    <property type="protein sequence ID" value="KAI8584756.1"/>
    <property type="molecule type" value="Genomic_DNA"/>
</dbReference>
<sequence>MQDMDMLLEKVKSANASARDAEREKETMRRELEQYQTVSSPNKRTSMASKRDSIYTYGDDGDDLDDQMRMLVKQKERLQSDYSKIPIIGGGPQSRKRKEDLEEQLDSIDSQLSKIKLKIRNRV</sequence>
<reference evidence="3" key="1">
    <citation type="submission" date="2021-06" db="EMBL/GenBank/DDBJ databases">
        <authorList>
            <consortium name="DOE Joint Genome Institute"/>
            <person name="Mondo S.J."/>
            <person name="Amses K.R."/>
            <person name="Simmons D.R."/>
            <person name="Longcore J.E."/>
            <person name="Seto K."/>
            <person name="Alves G.H."/>
            <person name="Bonds A.E."/>
            <person name="Quandt C.A."/>
            <person name="Davis W.J."/>
            <person name="Chang Y."/>
            <person name="Letcher P.M."/>
            <person name="Powell M.J."/>
            <person name="Kuo A."/>
            <person name="Labutti K."/>
            <person name="Pangilinan J."/>
            <person name="Andreopoulos W."/>
            <person name="Tritt A."/>
            <person name="Riley R."/>
            <person name="Hundley H."/>
            <person name="Johnson J."/>
            <person name="Lipzen A."/>
            <person name="Barry K."/>
            <person name="Berbee M.L."/>
            <person name="Buchler N.E."/>
            <person name="Grigoriev I.V."/>
            <person name="Spatafora J.W."/>
            <person name="Stajich J.E."/>
            <person name="James T.Y."/>
        </authorList>
    </citation>
    <scope>NUCLEOTIDE SEQUENCE</scope>
    <source>
        <strain evidence="3">AG</strain>
    </source>
</reference>
<dbReference type="Proteomes" id="UP001206595">
    <property type="component" value="Unassembled WGS sequence"/>
</dbReference>
<feature type="compositionally biased region" description="Polar residues" evidence="1">
    <location>
        <begin position="34"/>
        <end position="48"/>
    </location>
</feature>
<feature type="compositionally biased region" description="Basic and acidic residues" evidence="1">
    <location>
        <begin position="19"/>
        <end position="33"/>
    </location>
</feature>
<reference evidence="3" key="2">
    <citation type="journal article" date="2022" name="Proc. Natl. Acad. Sci. U.S.A.">
        <title>Diploid-dominant life cycles characterize the early evolution of Fungi.</title>
        <authorList>
            <person name="Amses K.R."/>
            <person name="Simmons D.R."/>
            <person name="Longcore J.E."/>
            <person name="Mondo S.J."/>
            <person name="Seto K."/>
            <person name="Jeronimo G.H."/>
            <person name="Bonds A.E."/>
            <person name="Quandt C.A."/>
            <person name="Davis W.J."/>
            <person name="Chang Y."/>
            <person name="Federici B.A."/>
            <person name="Kuo A."/>
            <person name="LaButti K."/>
            <person name="Pangilinan J."/>
            <person name="Andreopoulos W."/>
            <person name="Tritt A."/>
            <person name="Riley R."/>
            <person name="Hundley H."/>
            <person name="Johnson J."/>
            <person name="Lipzen A."/>
            <person name="Barry K."/>
            <person name="Lang B.F."/>
            <person name="Cuomo C.A."/>
            <person name="Buchler N.E."/>
            <person name="Grigoriev I.V."/>
            <person name="Spatafora J.W."/>
            <person name="Stajich J.E."/>
            <person name="James T.Y."/>
        </authorList>
    </citation>
    <scope>NUCLEOTIDE SEQUENCE</scope>
    <source>
        <strain evidence="3">AG</strain>
    </source>
</reference>
<dbReference type="Pfam" id="PF13864">
    <property type="entry name" value="Enkurin"/>
    <property type="match status" value="1"/>
</dbReference>
<evidence type="ECO:0000256" key="1">
    <source>
        <dbReference type="SAM" id="MobiDB-lite"/>
    </source>
</evidence>
<evidence type="ECO:0000259" key="2">
    <source>
        <dbReference type="Pfam" id="PF13864"/>
    </source>
</evidence>
<dbReference type="InterPro" id="IPR027012">
    <property type="entry name" value="Enkurin_dom"/>
</dbReference>
<comment type="caution">
    <text evidence="3">The sequence shown here is derived from an EMBL/GenBank/DDBJ whole genome shotgun (WGS) entry which is preliminary data.</text>
</comment>
<feature type="region of interest" description="Disordered" evidence="1">
    <location>
        <begin position="82"/>
        <end position="105"/>
    </location>
</feature>
<dbReference type="AlphaFoldDB" id="A0AAD5EKP3"/>
<dbReference type="RefSeq" id="XP_051449760.1">
    <property type="nucleotide sequence ID" value="XM_051585111.1"/>
</dbReference>
<evidence type="ECO:0000313" key="4">
    <source>
        <dbReference type="Proteomes" id="UP001206595"/>
    </source>
</evidence>
<organism evidence="3 4">
    <name type="scientific">Umbelopsis ramanniana AG</name>
    <dbReference type="NCBI Taxonomy" id="1314678"/>
    <lineage>
        <taxon>Eukaryota</taxon>
        <taxon>Fungi</taxon>
        <taxon>Fungi incertae sedis</taxon>
        <taxon>Mucoromycota</taxon>
        <taxon>Mucoromycotina</taxon>
        <taxon>Umbelopsidomycetes</taxon>
        <taxon>Umbelopsidales</taxon>
        <taxon>Umbelopsidaceae</taxon>
        <taxon>Umbelopsis</taxon>
    </lineage>
</organism>
<feature type="domain" description="Enkurin" evidence="2">
    <location>
        <begin position="23"/>
        <end position="115"/>
    </location>
</feature>
<name>A0AAD5EKP3_UMBRA</name>
<gene>
    <name evidence="3" type="ORF">K450DRAFT_217870</name>
</gene>
<feature type="region of interest" description="Disordered" evidence="1">
    <location>
        <begin position="1"/>
        <end position="61"/>
    </location>
</feature>
<dbReference type="GeneID" id="75910461"/>
<keyword evidence="4" id="KW-1185">Reference proteome</keyword>
<evidence type="ECO:0000313" key="3">
    <source>
        <dbReference type="EMBL" id="KAI8584756.1"/>
    </source>
</evidence>
<protein>
    <recommendedName>
        <fullName evidence="2">Enkurin domain-containing protein</fullName>
    </recommendedName>
</protein>